<protein>
    <submittedName>
        <fullName evidence="3">DUF4115 domain-containing protein</fullName>
    </submittedName>
</protein>
<feature type="transmembrane region" description="Helical" evidence="1">
    <location>
        <begin position="151"/>
        <end position="173"/>
    </location>
</feature>
<dbReference type="Pfam" id="PF13413">
    <property type="entry name" value="HTH_25"/>
    <property type="match status" value="1"/>
</dbReference>
<name>A0ABT4W1F5_9RHOB</name>
<dbReference type="InterPro" id="IPR025194">
    <property type="entry name" value="RodZ-like_C"/>
</dbReference>
<dbReference type="PANTHER" id="PTHR34475:SF1">
    <property type="entry name" value="CYTOSKELETON PROTEIN RODZ"/>
    <property type="match status" value="1"/>
</dbReference>
<evidence type="ECO:0000256" key="1">
    <source>
        <dbReference type="SAM" id="Phobius"/>
    </source>
</evidence>
<keyword evidence="1" id="KW-0472">Membrane</keyword>
<dbReference type="Gene3D" id="1.10.260.40">
    <property type="entry name" value="lambda repressor-like DNA-binding domains"/>
    <property type="match status" value="1"/>
</dbReference>
<comment type="caution">
    <text evidence="3">The sequence shown here is derived from an EMBL/GenBank/DDBJ whole genome shotgun (WGS) entry which is preliminary data.</text>
</comment>
<evidence type="ECO:0000259" key="2">
    <source>
        <dbReference type="Pfam" id="PF13464"/>
    </source>
</evidence>
<keyword evidence="1" id="KW-1133">Transmembrane helix</keyword>
<keyword evidence="1" id="KW-0812">Transmembrane</keyword>
<keyword evidence="4" id="KW-1185">Reference proteome</keyword>
<organism evidence="3 4">
    <name type="scientific">Aliiroseovarius salicola</name>
    <dbReference type="NCBI Taxonomy" id="3009082"/>
    <lineage>
        <taxon>Bacteria</taxon>
        <taxon>Pseudomonadati</taxon>
        <taxon>Pseudomonadota</taxon>
        <taxon>Alphaproteobacteria</taxon>
        <taxon>Rhodobacterales</taxon>
        <taxon>Paracoccaceae</taxon>
        <taxon>Aliiroseovarius</taxon>
    </lineage>
</organism>
<dbReference type="EMBL" id="JAQIIO010000004">
    <property type="protein sequence ID" value="MDA5094344.1"/>
    <property type="molecule type" value="Genomic_DNA"/>
</dbReference>
<dbReference type="InterPro" id="IPR010982">
    <property type="entry name" value="Lambda_DNA-bd_dom_sf"/>
</dbReference>
<proteinExistence type="predicted"/>
<evidence type="ECO:0000313" key="4">
    <source>
        <dbReference type="Proteomes" id="UP001528040"/>
    </source>
</evidence>
<dbReference type="InterPro" id="IPR050400">
    <property type="entry name" value="Bact_Cytoskel_RodZ"/>
</dbReference>
<accession>A0ABT4W1F5</accession>
<dbReference type="PANTHER" id="PTHR34475">
    <property type="match status" value="1"/>
</dbReference>
<evidence type="ECO:0000313" key="3">
    <source>
        <dbReference type="EMBL" id="MDA5094344.1"/>
    </source>
</evidence>
<gene>
    <name evidence="3" type="ORF">O2N63_09625</name>
</gene>
<dbReference type="Proteomes" id="UP001528040">
    <property type="component" value="Unassembled WGS sequence"/>
</dbReference>
<reference evidence="3 4" key="1">
    <citation type="submission" date="2023-01" db="EMBL/GenBank/DDBJ databases">
        <authorList>
            <person name="Yoon J.-W."/>
        </authorList>
    </citation>
    <scope>NUCLEOTIDE SEQUENCE [LARGE SCALE GENOMIC DNA]</scope>
    <source>
        <strain evidence="3 4">KMU-50</strain>
    </source>
</reference>
<dbReference type="Pfam" id="PF13464">
    <property type="entry name" value="RodZ_C"/>
    <property type="match status" value="1"/>
</dbReference>
<feature type="domain" description="Cytoskeleton protein RodZ-like C-terminal" evidence="2">
    <location>
        <begin position="306"/>
        <end position="376"/>
    </location>
</feature>
<sequence length="409" mass="43237">MIGRWASSHVEEEAKPMGFDSFDLRLGDVMRGERATMGKSLLDVQRELKIKATYIAAIENADASAFDTQGFVAGYVRSYARYLGLDPEWAFDQFCEESGFETAHGLSEAASSKQNTRVARTPMQTDDPLANPNATWIPQSESVLARIEPGAVGSVAVLMALVGVLGFAGWSVLKEIQRVDFAPVEQSPGVLAELPVFETEAEMADAGTVMPAPSAEALDRLYRPQALDVPVMTQRDAPISTLDPRNVGALAGLQRDLSEPPMLPSSAFSSHEIDAGLVAGLAAVADDDVETGGVKVFGADAPEVALVAVRASWVRVQTASGSVIFEKVMDAGEHYILPKTETAPVLRTGNAGGIYFAVNGSAFGPAGASGSVVKNIALSPDTLSENYSVADLSKDQALATYVAELNPAQ</sequence>